<keyword evidence="2" id="KW-1185">Reference proteome</keyword>
<dbReference type="AlphaFoldDB" id="A0A7K1TKK7"/>
<proteinExistence type="predicted"/>
<sequence length="87" mass="9604">MTLDNFNLLSFKGQLGVVLKEGTFLAQRWVEGFGGVNLYYLPDGGRGFFAEVGIDEEHDCFVVVHSFSSNGPLEDYGQGVQLPEGWT</sequence>
<gene>
    <name evidence="1" type="ORF">GO988_21450</name>
</gene>
<organism evidence="1 2">
    <name type="scientific">Hymenobacter ginkgonis</name>
    <dbReference type="NCBI Taxonomy" id="2682976"/>
    <lineage>
        <taxon>Bacteria</taxon>
        <taxon>Pseudomonadati</taxon>
        <taxon>Bacteroidota</taxon>
        <taxon>Cytophagia</taxon>
        <taxon>Cytophagales</taxon>
        <taxon>Hymenobacteraceae</taxon>
        <taxon>Hymenobacter</taxon>
    </lineage>
</organism>
<evidence type="ECO:0000313" key="1">
    <source>
        <dbReference type="EMBL" id="MVN78903.1"/>
    </source>
</evidence>
<name>A0A7K1TKK7_9BACT</name>
<evidence type="ECO:0000313" key="2">
    <source>
        <dbReference type="Proteomes" id="UP000441336"/>
    </source>
</evidence>
<protein>
    <submittedName>
        <fullName evidence="1">Uncharacterized protein</fullName>
    </submittedName>
</protein>
<dbReference type="EMBL" id="WQKZ01000008">
    <property type="protein sequence ID" value="MVN78903.1"/>
    <property type="molecule type" value="Genomic_DNA"/>
</dbReference>
<dbReference type="RefSeq" id="WP_157569503.1">
    <property type="nucleotide sequence ID" value="NZ_WQKZ01000008.1"/>
</dbReference>
<dbReference type="Proteomes" id="UP000441336">
    <property type="component" value="Unassembled WGS sequence"/>
</dbReference>
<accession>A0A7K1TKK7</accession>
<comment type="caution">
    <text evidence="1">The sequence shown here is derived from an EMBL/GenBank/DDBJ whole genome shotgun (WGS) entry which is preliminary data.</text>
</comment>
<reference evidence="1 2" key="1">
    <citation type="submission" date="2019-12" db="EMBL/GenBank/DDBJ databases">
        <title>Hymenobacter sp. HMF4947 Genome sequencing and assembly.</title>
        <authorList>
            <person name="Kang H."/>
            <person name="Cha I."/>
            <person name="Kim H."/>
            <person name="Joh K."/>
        </authorList>
    </citation>
    <scope>NUCLEOTIDE SEQUENCE [LARGE SCALE GENOMIC DNA]</scope>
    <source>
        <strain evidence="1 2">HMF4947</strain>
    </source>
</reference>